<sequence length="80" mass="9492">MRIAKPIGHKKFQYLTTQPKANVLNPIKIALWEGKYFRKLLFRPITINNRDEGSALREKLSNNWRCLNESVEVEKFLNYV</sequence>
<dbReference type="WBParaSite" id="Hba_15851">
    <property type="protein sequence ID" value="Hba_15851"/>
    <property type="gene ID" value="Hba_15851"/>
</dbReference>
<dbReference type="Proteomes" id="UP000095283">
    <property type="component" value="Unplaced"/>
</dbReference>
<name>A0A1I7XDW9_HETBA</name>
<organism evidence="1 2">
    <name type="scientific">Heterorhabditis bacteriophora</name>
    <name type="common">Entomopathogenic nematode worm</name>
    <dbReference type="NCBI Taxonomy" id="37862"/>
    <lineage>
        <taxon>Eukaryota</taxon>
        <taxon>Metazoa</taxon>
        <taxon>Ecdysozoa</taxon>
        <taxon>Nematoda</taxon>
        <taxon>Chromadorea</taxon>
        <taxon>Rhabditida</taxon>
        <taxon>Rhabditina</taxon>
        <taxon>Rhabditomorpha</taxon>
        <taxon>Strongyloidea</taxon>
        <taxon>Heterorhabditidae</taxon>
        <taxon>Heterorhabditis</taxon>
    </lineage>
</organism>
<keyword evidence="1" id="KW-1185">Reference proteome</keyword>
<evidence type="ECO:0000313" key="1">
    <source>
        <dbReference type="Proteomes" id="UP000095283"/>
    </source>
</evidence>
<protein>
    <submittedName>
        <fullName evidence="2">Transposase</fullName>
    </submittedName>
</protein>
<accession>A0A1I7XDW9</accession>
<proteinExistence type="predicted"/>
<evidence type="ECO:0000313" key="2">
    <source>
        <dbReference type="WBParaSite" id="Hba_15851"/>
    </source>
</evidence>
<dbReference type="AlphaFoldDB" id="A0A1I7XDW9"/>
<reference evidence="2" key="1">
    <citation type="submission" date="2016-11" db="UniProtKB">
        <authorList>
            <consortium name="WormBaseParasite"/>
        </authorList>
    </citation>
    <scope>IDENTIFICATION</scope>
</reference>